<evidence type="ECO:0000313" key="2">
    <source>
        <dbReference type="EMBL" id="GGJ96126.1"/>
    </source>
</evidence>
<protein>
    <submittedName>
        <fullName evidence="2">Uncharacterized protein</fullName>
    </submittedName>
</protein>
<proteinExistence type="predicted"/>
<accession>A0ABQ2E631</accession>
<comment type="caution">
    <text evidence="2">The sequence shown here is derived from an EMBL/GenBank/DDBJ whole genome shotgun (WGS) entry which is preliminary data.</text>
</comment>
<feature type="region of interest" description="Disordered" evidence="1">
    <location>
        <begin position="63"/>
        <end position="85"/>
    </location>
</feature>
<gene>
    <name evidence="2" type="ORF">GCM10011583_29610</name>
</gene>
<evidence type="ECO:0000256" key="1">
    <source>
        <dbReference type="SAM" id="MobiDB-lite"/>
    </source>
</evidence>
<organism evidence="2 3">
    <name type="scientific">Streptomyces camponoticapitis</name>
    <dbReference type="NCBI Taxonomy" id="1616125"/>
    <lineage>
        <taxon>Bacteria</taxon>
        <taxon>Bacillati</taxon>
        <taxon>Actinomycetota</taxon>
        <taxon>Actinomycetes</taxon>
        <taxon>Kitasatosporales</taxon>
        <taxon>Streptomycetaceae</taxon>
        <taxon>Streptomyces</taxon>
    </lineage>
</organism>
<dbReference type="EMBL" id="BMMV01000008">
    <property type="protein sequence ID" value="GGJ96126.1"/>
    <property type="molecule type" value="Genomic_DNA"/>
</dbReference>
<reference evidence="3" key="1">
    <citation type="journal article" date="2019" name="Int. J. Syst. Evol. Microbiol.">
        <title>The Global Catalogue of Microorganisms (GCM) 10K type strain sequencing project: providing services to taxonomists for standard genome sequencing and annotation.</title>
        <authorList>
            <consortium name="The Broad Institute Genomics Platform"/>
            <consortium name="The Broad Institute Genome Sequencing Center for Infectious Disease"/>
            <person name="Wu L."/>
            <person name="Ma J."/>
        </authorList>
    </citation>
    <scope>NUCLEOTIDE SEQUENCE [LARGE SCALE GENOMIC DNA]</scope>
    <source>
        <strain evidence="3">CGMCC 4.7275</strain>
    </source>
</reference>
<sequence>MAAETESAVDDDGARFGEGGGEQMEAPVEHHRNVPGRGHTRASRVRWLRSLMRPLRSGVVVRTAEREEAEPHVRRTRGGIPGVFR</sequence>
<dbReference type="Proteomes" id="UP000660265">
    <property type="component" value="Unassembled WGS sequence"/>
</dbReference>
<keyword evidence="3" id="KW-1185">Reference proteome</keyword>
<name>A0ABQ2E631_9ACTN</name>
<feature type="compositionally biased region" description="Basic and acidic residues" evidence="1">
    <location>
        <begin position="63"/>
        <end position="73"/>
    </location>
</feature>
<feature type="region of interest" description="Disordered" evidence="1">
    <location>
        <begin position="1"/>
        <end position="42"/>
    </location>
</feature>
<evidence type="ECO:0000313" key="3">
    <source>
        <dbReference type="Proteomes" id="UP000660265"/>
    </source>
</evidence>